<dbReference type="OrthoDB" id="6282950at2759"/>
<dbReference type="WBParaSite" id="SSLN_0000738301-mRNA-1">
    <property type="protein sequence ID" value="SSLN_0000738301-mRNA-1"/>
    <property type="gene ID" value="SSLN_0000738301"/>
</dbReference>
<dbReference type="AlphaFoldDB" id="A0A183SSF0"/>
<name>A0A183SSF0_SCHSO</name>
<feature type="region of interest" description="Disordered" evidence="1">
    <location>
        <begin position="181"/>
        <end position="206"/>
    </location>
</feature>
<proteinExistence type="predicted"/>
<reference evidence="2 3" key="2">
    <citation type="submission" date="2018-11" db="EMBL/GenBank/DDBJ databases">
        <authorList>
            <consortium name="Pathogen Informatics"/>
        </authorList>
    </citation>
    <scope>NUCLEOTIDE SEQUENCE [LARGE SCALE GENOMIC DNA]</scope>
    <source>
        <strain evidence="2 3">NST_G2</strain>
    </source>
</reference>
<accession>A0A183SSF0</accession>
<protein>
    <submittedName>
        <fullName evidence="4">EF-hand domain-containing protein</fullName>
    </submittedName>
</protein>
<evidence type="ECO:0000313" key="2">
    <source>
        <dbReference type="EMBL" id="VDL93533.1"/>
    </source>
</evidence>
<keyword evidence="3" id="KW-1185">Reference proteome</keyword>
<organism evidence="4">
    <name type="scientific">Schistocephalus solidus</name>
    <name type="common">Tapeworm</name>
    <dbReference type="NCBI Taxonomy" id="70667"/>
    <lineage>
        <taxon>Eukaryota</taxon>
        <taxon>Metazoa</taxon>
        <taxon>Spiralia</taxon>
        <taxon>Lophotrochozoa</taxon>
        <taxon>Platyhelminthes</taxon>
        <taxon>Cestoda</taxon>
        <taxon>Eucestoda</taxon>
        <taxon>Diphyllobothriidea</taxon>
        <taxon>Diphyllobothriidae</taxon>
        <taxon>Schistocephalus</taxon>
    </lineage>
</organism>
<feature type="region of interest" description="Disordered" evidence="1">
    <location>
        <begin position="1"/>
        <end position="29"/>
    </location>
</feature>
<sequence>MKSFFDKLKPKKQSDDDQKPELSPVVLSKSDGFLYDKPLPATTSNATIIDARSPDYNKLAKPSIRPIGPKRPPYKSQATTKPISASVARTGATLAEKAKASDAPRASQLEVKEETSASAESAVRTDDNNPPNGLPPSVSDVDGKQLDTSILQAATSKDVRPSIAITSETLSKQEELTTPLVQSMDAKDPVPTTLGTAPSLPPSPAPVPVHLSSGREQLFAAKLKDLNIGQSGFITFPEFLQLCPRVGLDEETYKASF</sequence>
<feature type="compositionally biased region" description="Basic and acidic residues" evidence="1">
    <location>
        <begin position="1"/>
        <end position="20"/>
    </location>
</feature>
<gene>
    <name evidence="2" type="ORF">SSLN_LOCUS7148</name>
</gene>
<reference evidence="4" key="1">
    <citation type="submission" date="2016-06" db="UniProtKB">
        <authorList>
            <consortium name="WormBaseParasite"/>
        </authorList>
    </citation>
    <scope>IDENTIFICATION</scope>
</reference>
<evidence type="ECO:0000313" key="3">
    <source>
        <dbReference type="Proteomes" id="UP000275846"/>
    </source>
</evidence>
<feature type="region of interest" description="Disordered" evidence="1">
    <location>
        <begin position="49"/>
        <end position="143"/>
    </location>
</feature>
<evidence type="ECO:0000256" key="1">
    <source>
        <dbReference type="SAM" id="MobiDB-lite"/>
    </source>
</evidence>
<dbReference type="Proteomes" id="UP000275846">
    <property type="component" value="Unassembled WGS sequence"/>
</dbReference>
<evidence type="ECO:0000313" key="4">
    <source>
        <dbReference type="WBParaSite" id="SSLN_0000738301-mRNA-1"/>
    </source>
</evidence>
<dbReference type="EMBL" id="UYSU01034009">
    <property type="protein sequence ID" value="VDL93533.1"/>
    <property type="molecule type" value="Genomic_DNA"/>
</dbReference>